<evidence type="ECO:0000313" key="2">
    <source>
        <dbReference type="EMBL" id="KAF6758248.1"/>
    </source>
</evidence>
<evidence type="ECO:0000256" key="1">
    <source>
        <dbReference type="SAM" id="MobiDB-lite"/>
    </source>
</evidence>
<organism evidence="2 3">
    <name type="scientific">Ephemerocybe angulata</name>
    <dbReference type="NCBI Taxonomy" id="980116"/>
    <lineage>
        <taxon>Eukaryota</taxon>
        <taxon>Fungi</taxon>
        <taxon>Dikarya</taxon>
        <taxon>Basidiomycota</taxon>
        <taxon>Agaricomycotina</taxon>
        <taxon>Agaricomycetes</taxon>
        <taxon>Agaricomycetidae</taxon>
        <taxon>Agaricales</taxon>
        <taxon>Agaricineae</taxon>
        <taxon>Psathyrellaceae</taxon>
        <taxon>Ephemerocybe</taxon>
    </lineage>
</organism>
<dbReference type="AlphaFoldDB" id="A0A8H6I3I7"/>
<feature type="region of interest" description="Disordered" evidence="1">
    <location>
        <begin position="1"/>
        <end position="161"/>
    </location>
</feature>
<feature type="region of interest" description="Disordered" evidence="1">
    <location>
        <begin position="173"/>
        <end position="210"/>
    </location>
</feature>
<gene>
    <name evidence="2" type="ORF">DFP72DRAFT_1106555</name>
</gene>
<feature type="compositionally biased region" description="Basic and acidic residues" evidence="1">
    <location>
        <begin position="93"/>
        <end position="103"/>
    </location>
</feature>
<protein>
    <submittedName>
        <fullName evidence="2">Uncharacterized protein</fullName>
    </submittedName>
</protein>
<dbReference type="Proteomes" id="UP000521943">
    <property type="component" value="Unassembled WGS sequence"/>
</dbReference>
<accession>A0A8H6I3I7</accession>
<dbReference type="EMBL" id="JACGCI010000019">
    <property type="protein sequence ID" value="KAF6758248.1"/>
    <property type="molecule type" value="Genomic_DNA"/>
</dbReference>
<sequence length="396" mass="42449">MSPRGGQCCGFTVHATPASNLPPLSKSHPGTQSYQSEYQTFSPQSPRAQAPLTRRLFPAPRTGSWLHLKSLAEGGEGERRGIEGTTSWTSINRGHDVLEEPGGRRRGREKRNRSDSKRSAGSPRAGGKLGNRGSGISACQKTSAREGPRARNLRVGGPAETLKRRLREAEVRACGAGEAESADPAKPLRESGRGRRAVGEENRRGGWNTRFPSTRRKLMLAANRRARSAYAKRVLCRGRGKPHRGRLARFRSVSAKDWNREIAERVDMSSAGRNVCGQMGEGLGMGGGEGGKGRMAGLRRRSGTYTSPAGGGESEHVHILTPWGARAGGVGAKRVKRPSGQSWLHPDAVGNLCAAENPPKNGIFRATNSLDTVPCLYGILLLHSGSRNAGTSRGDS</sequence>
<evidence type="ECO:0000313" key="3">
    <source>
        <dbReference type="Proteomes" id="UP000521943"/>
    </source>
</evidence>
<proteinExistence type="predicted"/>
<name>A0A8H6I3I7_9AGAR</name>
<reference evidence="2 3" key="1">
    <citation type="submission" date="2020-07" db="EMBL/GenBank/DDBJ databases">
        <title>Comparative genomics of pyrophilous fungi reveals a link between fire events and developmental genes.</title>
        <authorList>
            <consortium name="DOE Joint Genome Institute"/>
            <person name="Steindorff A.S."/>
            <person name="Carver A."/>
            <person name="Calhoun S."/>
            <person name="Stillman K."/>
            <person name="Liu H."/>
            <person name="Lipzen A."/>
            <person name="Pangilinan J."/>
            <person name="Labutti K."/>
            <person name="Bruns T.D."/>
            <person name="Grigoriev I.V."/>
        </authorList>
    </citation>
    <scope>NUCLEOTIDE SEQUENCE [LARGE SCALE GENOMIC DNA]</scope>
    <source>
        <strain evidence="2 3">CBS 144469</strain>
    </source>
</reference>
<comment type="caution">
    <text evidence="2">The sequence shown here is derived from an EMBL/GenBank/DDBJ whole genome shotgun (WGS) entry which is preliminary data.</text>
</comment>
<keyword evidence="3" id="KW-1185">Reference proteome</keyword>
<feature type="compositionally biased region" description="Polar residues" evidence="1">
    <location>
        <begin position="28"/>
        <end position="47"/>
    </location>
</feature>
<feature type="compositionally biased region" description="Basic and acidic residues" evidence="1">
    <location>
        <begin position="186"/>
        <end position="204"/>
    </location>
</feature>